<dbReference type="Gene3D" id="1.10.20.10">
    <property type="entry name" value="Histone, subunit A"/>
    <property type="match status" value="1"/>
</dbReference>
<keyword evidence="6" id="KW-0539">Nucleus</keyword>
<evidence type="ECO:0000256" key="1">
    <source>
        <dbReference type="ARBA" id="ARBA00004123"/>
    </source>
</evidence>
<evidence type="ECO:0000256" key="3">
    <source>
        <dbReference type="ARBA" id="ARBA00006564"/>
    </source>
</evidence>
<keyword evidence="7" id="KW-0544">Nucleosome core</keyword>
<dbReference type="InParanoid" id="F4RYD9"/>
<proteinExistence type="inferred from homology"/>
<evidence type="ECO:0000256" key="6">
    <source>
        <dbReference type="ARBA" id="ARBA00023242"/>
    </source>
</evidence>
<dbReference type="RefSeq" id="XP_007414140.1">
    <property type="nucleotide sequence ID" value="XM_007414078.1"/>
</dbReference>
<evidence type="ECO:0000313" key="8">
    <source>
        <dbReference type="EMBL" id="EGG02451.1"/>
    </source>
</evidence>
<keyword evidence="9" id="KW-1185">Reference proteome</keyword>
<evidence type="ECO:0000256" key="2">
    <source>
        <dbReference type="ARBA" id="ARBA00004286"/>
    </source>
</evidence>
<keyword evidence="5" id="KW-0238">DNA-binding</keyword>
<organism evidence="9">
    <name type="scientific">Melampsora larici-populina (strain 98AG31 / pathotype 3-4-7)</name>
    <name type="common">Poplar leaf rust fungus</name>
    <dbReference type="NCBI Taxonomy" id="747676"/>
    <lineage>
        <taxon>Eukaryota</taxon>
        <taxon>Fungi</taxon>
        <taxon>Dikarya</taxon>
        <taxon>Basidiomycota</taxon>
        <taxon>Pucciniomycotina</taxon>
        <taxon>Pucciniomycetes</taxon>
        <taxon>Pucciniales</taxon>
        <taxon>Melampsoraceae</taxon>
        <taxon>Melampsora</taxon>
    </lineage>
</organism>
<gene>
    <name evidence="8" type="ORF">MELLADRAFT_91256</name>
</gene>
<evidence type="ECO:0000256" key="5">
    <source>
        <dbReference type="ARBA" id="ARBA00023125"/>
    </source>
</evidence>
<dbReference type="GO" id="GO:0046982">
    <property type="term" value="F:protein heterodimerization activity"/>
    <property type="evidence" value="ECO:0007669"/>
    <property type="project" value="InterPro"/>
</dbReference>
<dbReference type="GO" id="GO:0005634">
    <property type="term" value="C:nucleus"/>
    <property type="evidence" value="ECO:0007669"/>
    <property type="project" value="UniProtKB-SubCell"/>
</dbReference>
<dbReference type="GO" id="GO:0030527">
    <property type="term" value="F:structural constituent of chromatin"/>
    <property type="evidence" value="ECO:0007669"/>
    <property type="project" value="InterPro"/>
</dbReference>
<dbReference type="GeneID" id="18935840"/>
<dbReference type="EMBL" id="GL883130">
    <property type="protein sequence ID" value="EGG02451.1"/>
    <property type="molecule type" value="Genomic_DNA"/>
</dbReference>
<evidence type="ECO:0000256" key="7">
    <source>
        <dbReference type="ARBA" id="ARBA00023269"/>
    </source>
</evidence>
<dbReference type="SUPFAM" id="SSF47113">
    <property type="entry name" value="Histone-fold"/>
    <property type="match status" value="1"/>
</dbReference>
<name>F4RYD9_MELLP</name>
<comment type="similarity">
    <text evidence="3">Belongs to the histone H4 family.</text>
</comment>
<dbReference type="InterPro" id="IPR001951">
    <property type="entry name" value="Histone_H4"/>
</dbReference>
<dbReference type="VEuPathDB" id="FungiDB:MELLADRAFT_91256"/>
<accession>F4RYD9</accession>
<dbReference type="KEGG" id="mlr:MELLADRAFT_91256"/>
<dbReference type="PRINTS" id="PR00623">
    <property type="entry name" value="HISTONEH4"/>
</dbReference>
<protein>
    <submittedName>
        <fullName evidence="8">Uncharacterized protein</fullName>
    </submittedName>
</protein>
<reference evidence="9" key="1">
    <citation type="journal article" date="2011" name="Proc. Natl. Acad. Sci. U.S.A.">
        <title>Obligate biotrophy features unraveled by the genomic analysis of rust fungi.</title>
        <authorList>
            <person name="Duplessis S."/>
            <person name="Cuomo C.A."/>
            <person name="Lin Y.-C."/>
            <person name="Aerts A."/>
            <person name="Tisserant E."/>
            <person name="Veneault-Fourrey C."/>
            <person name="Joly D.L."/>
            <person name="Hacquard S."/>
            <person name="Amselem J."/>
            <person name="Cantarel B.L."/>
            <person name="Chiu R."/>
            <person name="Coutinho P.M."/>
            <person name="Feau N."/>
            <person name="Field M."/>
            <person name="Frey P."/>
            <person name="Gelhaye E."/>
            <person name="Goldberg J."/>
            <person name="Grabherr M.G."/>
            <person name="Kodira C.D."/>
            <person name="Kohler A."/>
            <person name="Kuees U."/>
            <person name="Lindquist E.A."/>
            <person name="Lucas S.M."/>
            <person name="Mago R."/>
            <person name="Mauceli E."/>
            <person name="Morin E."/>
            <person name="Murat C."/>
            <person name="Pangilinan J.L."/>
            <person name="Park R."/>
            <person name="Pearson M."/>
            <person name="Quesneville H."/>
            <person name="Rouhier N."/>
            <person name="Sakthikumar S."/>
            <person name="Salamov A.A."/>
            <person name="Schmutz J."/>
            <person name="Selles B."/>
            <person name="Shapiro H."/>
            <person name="Tanguay P."/>
            <person name="Tuskan G.A."/>
            <person name="Henrissat B."/>
            <person name="Van de Peer Y."/>
            <person name="Rouze P."/>
            <person name="Ellis J.G."/>
            <person name="Dodds P.N."/>
            <person name="Schein J.E."/>
            <person name="Zhong S."/>
            <person name="Hamelin R.C."/>
            <person name="Grigoriev I.V."/>
            <person name="Szabo L.J."/>
            <person name="Martin F."/>
        </authorList>
    </citation>
    <scope>NUCLEOTIDE SEQUENCE [LARGE SCALE GENOMIC DNA]</scope>
    <source>
        <strain evidence="9">98AG31 / pathotype 3-4-7</strain>
    </source>
</reference>
<dbReference type="Proteomes" id="UP000001072">
    <property type="component" value="Unassembled WGS sequence"/>
</dbReference>
<keyword evidence="4" id="KW-0158">Chromosome</keyword>
<dbReference type="GO" id="GO:0000786">
    <property type="term" value="C:nucleosome"/>
    <property type="evidence" value="ECO:0007669"/>
    <property type="project" value="UniProtKB-KW"/>
</dbReference>
<sequence>MMMSFDFALDMSFPSSDVLVGFDLHNVIRDSVPYTENAKCKTVKFLNVVVALKRQGQTLYVFGA</sequence>
<dbReference type="InterPro" id="IPR009072">
    <property type="entry name" value="Histone-fold"/>
</dbReference>
<evidence type="ECO:0000313" key="9">
    <source>
        <dbReference type="Proteomes" id="UP000001072"/>
    </source>
</evidence>
<evidence type="ECO:0000256" key="4">
    <source>
        <dbReference type="ARBA" id="ARBA00022454"/>
    </source>
</evidence>
<dbReference type="HOGENOM" id="CLU_2868138_0_0_1"/>
<comment type="subcellular location">
    <subcellularLocation>
        <location evidence="2">Chromosome</location>
    </subcellularLocation>
    <subcellularLocation>
        <location evidence="1">Nucleus</location>
    </subcellularLocation>
</comment>
<dbReference type="AlphaFoldDB" id="F4RYD9"/>
<dbReference type="GO" id="GO:0003677">
    <property type="term" value="F:DNA binding"/>
    <property type="evidence" value="ECO:0007669"/>
    <property type="project" value="UniProtKB-KW"/>
</dbReference>